<dbReference type="OrthoDB" id="292057at2759"/>
<evidence type="ECO:0008006" key="5">
    <source>
        <dbReference type="Google" id="ProtNLM"/>
    </source>
</evidence>
<keyword evidence="4" id="KW-1185">Reference proteome</keyword>
<evidence type="ECO:0000256" key="1">
    <source>
        <dbReference type="SAM" id="Phobius"/>
    </source>
</evidence>
<dbReference type="EMBL" id="CAJJDN010000019">
    <property type="protein sequence ID" value="CAD8064910.1"/>
    <property type="molecule type" value="Genomic_DNA"/>
</dbReference>
<evidence type="ECO:0000313" key="3">
    <source>
        <dbReference type="EMBL" id="CAD8064910.1"/>
    </source>
</evidence>
<keyword evidence="1" id="KW-0472">Membrane</keyword>
<comment type="caution">
    <text evidence="3">The sequence shown here is derived from an EMBL/GenBank/DDBJ whole genome shotgun (WGS) entry which is preliminary data.</text>
</comment>
<feature type="chain" id="PRO_5035934776" description="EGF-like domain-containing protein" evidence="2">
    <location>
        <begin position="17"/>
        <end position="499"/>
    </location>
</feature>
<protein>
    <recommendedName>
        <fullName evidence="5">EGF-like domain-containing protein</fullName>
    </recommendedName>
</protein>
<feature type="transmembrane region" description="Helical" evidence="1">
    <location>
        <begin position="424"/>
        <end position="443"/>
    </location>
</feature>
<keyword evidence="1" id="KW-0812">Transmembrane</keyword>
<dbReference type="AlphaFoldDB" id="A0A8S1L9Y1"/>
<evidence type="ECO:0000313" key="4">
    <source>
        <dbReference type="Proteomes" id="UP000692954"/>
    </source>
</evidence>
<proteinExistence type="predicted"/>
<gene>
    <name evidence="3" type="ORF">PSON_ATCC_30995.1.T0190359</name>
</gene>
<evidence type="ECO:0000256" key="2">
    <source>
        <dbReference type="SAM" id="SignalP"/>
    </source>
</evidence>
<dbReference type="Proteomes" id="UP000692954">
    <property type="component" value="Unassembled WGS sequence"/>
</dbReference>
<sequence length="499" mass="58526">MFLLFVIHGIIAKTLLKETNSLYEEWRQKAQDLVTRTPMEMMRQTLGLRSLDQDNEEQFDVPVMDMNLKHSRLSRMMEESASQIPATPGSNITINEYQRQGPLVPLKCYLAHPILINVTQHYCFKQRVTYVQYQEIKANNSANCTIRYRLHYGCLCPPDFSGEYCKFWNPIICDIEQPSQNCKLLVDENYYNNKIDGNPPCNQFRSHEFTENVRTVCYNYFQNLLNRTVFHPEENYTVIWSNYTKGISALLPQQYKYSAPIPEDPNDPQQYIQYATASEEAEMEYFKYAQKDCIGADTNTLCSSFLFSIHPYVSFINWTYLSKSKTIDINYNLSLEQMQGNTNIQVPIQINDTKPLFGRYSIEIGFKLKLYGFYQFYPTENNETDLNRSKDYLPHMKPKILFFEDQLYEEPTNSDRSFGRSSRVGLIIAIAILIAAILLIYKYRNTLAECCFPRIDRVNPEHYNRQKGCYEKYFDCFKSNQSLDQVPESNPQQQNQSIE</sequence>
<name>A0A8S1L9Y1_9CILI</name>
<accession>A0A8S1L9Y1</accession>
<reference evidence="3" key="1">
    <citation type="submission" date="2021-01" db="EMBL/GenBank/DDBJ databases">
        <authorList>
            <consortium name="Genoscope - CEA"/>
            <person name="William W."/>
        </authorList>
    </citation>
    <scope>NUCLEOTIDE SEQUENCE</scope>
</reference>
<feature type="signal peptide" evidence="2">
    <location>
        <begin position="1"/>
        <end position="16"/>
    </location>
</feature>
<organism evidence="3 4">
    <name type="scientific">Paramecium sonneborni</name>
    <dbReference type="NCBI Taxonomy" id="65129"/>
    <lineage>
        <taxon>Eukaryota</taxon>
        <taxon>Sar</taxon>
        <taxon>Alveolata</taxon>
        <taxon>Ciliophora</taxon>
        <taxon>Intramacronucleata</taxon>
        <taxon>Oligohymenophorea</taxon>
        <taxon>Peniculida</taxon>
        <taxon>Parameciidae</taxon>
        <taxon>Paramecium</taxon>
    </lineage>
</organism>
<keyword evidence="2" id="KW-0732">Signal</keyword>
<keyword evidence="1" id="KW-1133">Transmembrane helix</keyword>